<accession>A0A8D9BHB8</accession>
<proteinExistence type="predicted"/>
<evidence type="ECO:0000256" key="1">
    <source>
        <dbReference type="SAM" id="Phobius"/>
    </source>
</evidence>
<keyword evidence="1" id="KW-0472">Membrane</keyword>
<evidence type="ECO:0000313" key="2">
    <source>
        <dbReference type="EMBL" id="CAG6785329.1"/>
    </source>
</evidence>
<keyword evidence="1" id="KW-1133">Transmembrane helix</keyword>
<organism evidence="2">
    <name type="scientific">Cacopsylla melanoneura</name>
    <dbReference type="NCBI Taxonomy" id="428564"/>
    <lineage>
        <taxon>Eukaryota</taxon>
        <taxon>Metazoa</taxon>
        <taxon>Ecdysozoa</taxon>
        <taxon>Arthropoda</taxon>
        <taxon>Hexapoda</taxon>
        <taxon>Insecta</taxon>
        <taxon>Pterygota</taxon>
        <taxon>Neoptera</taxon>
        <taxon>Paraneoptera</taxon>
        <taxon>Hemiptera</taxon>
        <taxon>Sternorrhyncha</taxon>
        <taxon>Psylloidea</taxon>
        <taxon>Psyllidae</taxon>
        <taxon>Psyllinae</taxon>
        <taxon>Cacopsylla</taxon>
    </lineage>
</organism>
<name>A0A8D9BHB8_9HEMI</name>
<dbReference type="EMBL" id="HBUF01642993">
    <property type="protein sequence ID" value="CAG6785329.1"/>
    <property type="molecule type" value="Transcribed_RNA"/>
</dbReference>
<feature type="transmembrane region" description="Helical" evidence="1">
    <location>
        <begin position="79"/>
        <end position="96"/>
    </location>
</feature>
<keyword evidence="1" id="KW-0812">Transmembrane</keyword>
<dbReference type="AlphaFoldDB" id="A0A8D9BHB8"/>
<protein>
    <submittedName>
        <fullName evidence="2">Uncharacterized protein</fullName>
    </submittedName>
</protein>
<sequence>MEPPTVYAIFEIYVKFQVQQMVTRNFRHTQFHTAIHYPSPGGKYSVIFLFLVTPPGPLSLSDFDVDGSGSARSRRFSKLYSFFILLNLGINFMNSFQMDG</sequence>
<reference evidence="2" key="1">
    <citation type="submission" date="2021-05" db="EMBL/GenBank/DDBJ databases">
        <authorList>
            <person name="Alioto T."/>
            <person name="Alioto T."/>
            <person name="Gomez Garrido J."/>
        </authorList>
    </citation>
    <scope>NUCLEOTIDE SEQUENCE</scope>
</reference>